<proteinExistence type="predicted"/>
<dbReference type="Proteomes" id="UP000242519">
    <property type="component" value="Unassembled WGS sequence"/>
</dbReference>
<reference evidence="2 3" key="1">
    <citation type="submission" date="2017-04" db="EMBL/GenBank/DDBJ databases">
        <title>Draft genome sequence of Marssonina coronaria NL1: causal agent of apple blotch.</title>
        <authorList>
            <person name="Cheng Q."/>
        </authorList>
    </citation>
    <scope>NUCLEOTIDE SEQUENCE [LARGE SCALE GENOMIC DNA]</scope>
    <source>
        <strain evidence="2 3">NL1</strain>
    </source>
</reference>
<sequence>MARSNHTRASEAGKTGLTKSKIASASSALDTPAAPASVAPTSDRNTTSYAIAGDDVIQGRVAVLEPGPLKIKQKSPFLKLPKEVKSEIYKLAVTLVDPVTPIQIAPRSNKFVWSRDQNPTINSNHFINISAVPMQAALSLSLVCKEMYESVSLGHLFYKNNVFDFSCLDDPVRSLNTYLVAITEARRQEITTMKVKFHGVGRDRVGTVSEAFALIASCKGLTHLTVKLHSNLVRYSTKFVRPFEMAKTAFRGLSLDFDFDMTNSWIPASELPELKEKWLEQAKITFADTLAMPRKGEYDHAWFRRAHESVDLDVHGEGRLSGDKKPCIVSSRTRTAVRKAQKLSDIGTVLAGDAHPKYDINGEFAHFLETITECRIDTSEDGTPTVMFRVRHRSTPDYHNITSPLKSSWEDVKVLASHADRTLICHFYASYPAKPGKEIVLAVWKEYVIIDDDQEVSAKWARSAKAGHEKKLGLIIKRQDAIEKAAAAQRKKSARKAAAAVAAKLKENKAAASKAKKASGGVVKESAKKS</sequence>
<feature type="region of interest" description="Disordered" evidence="1">
    <location>
        <begin position="23"/>
        <end position="45"/>
    </location>
</feature>
<accession>A0A218YX14</accession>
<evidence type="ECO:0000313" key="2">
    <source>
        <dbReference type="EMBL" id="OWO99832.1"/>
    </source>
</evidence>
<comment type="caution">
    <text evidence="2">The sequence shown here is derived from an EMBL/GenBank/DDBJ whole genome shotgun (WGS) entry which is preliminary data.</text>
</comment>
<dbReference type="AlphaFoldDB" id="A0A218YX14"/>
<gene>
    <name evidence="2" type="ORF">B2J93_6887</name>
</gene>
<dbReference type="PANTHER" id="PTHR38790:SF4">
    <property type="entry name" value="2EXR DOMAIN-CONTAINING PROTEIN"/>
    <property type="match status" value="1"/>
</dbReference>
<dbReference type="InParanoid" id="A0A218YX14"/>
<keyword evidence="3" id="KW-1185">Reference proteome</keyword>
<dbReference type="EMBL" id="MZNU01000342">
    <property type="protein sequence ID" value="OWO99832.1"/>
    <property type="molecule type" value="Genomic_DNA"/>
</dbReference>
<evidence type="ECO:0000256" key="1">
    <source>
        <dbReference type="SAM" id="MobiDB-lite"/>
    </source>
</evidence>
<evidence type="ECO:0000313" key="3">
    <source>
        <dbReference type="Proteomes" id="UP000242519"/>
    </source>
</evidence>
<organism evidence="2 3">
    <name type="scientific">Diplocarpon coronariae</name>
    <dbReference type="NCBI Taxonomy" id="2795749"/>
    <lineage>
        <taxon>Eukaryota</taxon>
        <taxon>Fungi</taxon>
        <taxon>Dikarya</taxon>
        <taxon>Ascomycota</taxon>
        <taxon>Pezizomycotina</taxon>
        <taxon>Leotiomycetes</taxon>
        <taxon>Helotiales</taxon>
        <taxon>Drepanopezizaceae</taxon>
        <taxon>Diplocarpon</taxon>
    </lineage>
</organism>
<feature type="compositionally biased region" description="Low complexity" evidence="1">
    <location>
        <begin position="31"/>
        <end position="42"/>
    </location>
</feature>
<protein>
    <submittedName>
        <fullName evidence="2">Uncharacterized protein</fullName>
    </submittedName>
</protein>
<dbReference type="OrthoDB" id="5413827at2759"/>
<name>A0A218YX14_9HELO</name>
<dbReference type="PANTHER" id="PTHR38790">
    <property type="entry name" value="2EXR DOMAIN-CONTAINING PROTEIN-RELATED"/>
    <property type="match status" value="1"/>
</dbReference>